<dbReference type="EMBL" id="GBRH01275049">
    <property type="protein sequence ID" value="JAD22846.1"/>
    <property type="molecule type" value="Transcribed_RNA"/>
</dbReference>
<accession>A0A0A8Y963</accession>
<name>A0A0A8Y963_ARUDO</name>
<dbReference type="AlphaFoldDB" id="A0A0A8Y963"/>
<evidence type="ECO:0000313" key="1">
    <source>
        <dbReference type="EMBL" id="JAD22846.1"/>
    </source>
</evidence>
<organism evidence="1">
    <name type="scientific">Arundo donax</name>
    <name type="common">Giant reed</name>
    <name type="synonym">Donax arundinaceus</name>
    <dbReference type="NCBI Taxonomy" id="35708"/>
    <lineage>
        <taxon>Eukaryota</taxon>
        <taxon>Viridiplantae</taxon>
        <taxon>Streptophyta</taxon>
        <taxon>Embryophyta</taxon>
        <taxon>Tracheophyta</taxon>
        <taxon>Spermatophyta</taxon>
        <taxon>Magnoliopsida</taxon>
        <taxon>Liliopsida</taxon>
        <taxon>Poales</taxon>
        <taxon>Poaceae</taxon>
        <taxon>PACMAD clade</taxon>
        <taxon>Arundinoideae</taxon>
        <taxon>Arundineae</taxon>
        <taxon>Arundo</taxon>
    </lineage>
</organism>
<reference evidence="1" key="1">
    <citation type="submission" date="2014-09" db="EMBL/GenBank/DDBJ databases">
        <authorList>
            <person name="Magalhaes I.L.F."/>
            <person name="Oliveira U."/>
            <person name="Santos F.R."/>
            <person name="Vidigal T.H.D.A."/>
            <person name="Brescovit A.D."/>
            <person name="Santos A.J."/>
        </authorList>
    </citation>
    <scope>NUCLEOTIDE SEQUENCE</scope>
    <source>
        <tissue evidence="1">Shoot tissue taken approximately 20 cm above the soil surface</tissue>
    </source>
</reference>
<sequence>MDEYEASLVHYPDHLKELATNVEGSGYYVSPSGALYQISGVFDFKSDSNTVEPGGLSSNAKLKRCSSEADLEDIF</sequence>
<proteinExistence type="predicted"/>
<protein>
    <submittedName>
        <fullName evidence="1">Uncharacterized protein</fullName>
    </submittedName>
</protein>
<reference evidence="1" key="2">
    <citation type="journal article" date="2015" name="Data Brief">
        <title>Shoot transcriptome of the giant reed, Arundo donax.</title>
        <authorList>
            <person name="Barrero R.A."/>
            <person name="Guerrero F.D."/>
            <person name="Moolhuijzen P."/>
            <person name="Goolsby J.A."/>
            <person name="Tidwell J."/>
            <person name="Bellgard S.E."/>
            <person name="Bellgard M.I."/>
        </authorList>
    </citation>
    <scope>NUCLEOTIDE SEQUENCE</scope>
    <source>
        <tissue evidence="1">Shoot tissue taken approximately 20 cm above the soil surface</tissue>
    </source>
</reference>